<proteinExistence type="predicted"/>
<evidence type="ECO:0000313" key="1">
    <source>
        <dbReference type="EMBL" id="MFD2068094.1"/>
    </source>
</evidence>
<dbReference type="Proteomes" id="UP001597369">
    <property type="component" value="Unassembled WGS sequence"/>
</dbReference>
<gene>
    <name evidence="1" type="ORF">ACFSKU_14460</name>
</gene>
<dbReference type="RefSeq" id="WP_229962416.1">
    <property type="nucleotide sequence ID" value="NZ_JAJJWI010000022.1"/>
</dbReference>
<protein>
    <submittedName>
        <fullName evidence="1">Spheroidene monooxygenase</fullName>
    </submittedName>
</protein>
<dbReference type="InterPro" id="IPR049574">
    <property type="entry name" value="CrtA-like"/>
</dbReference>
<keyword evidence="2" id="KW-1185">Reference proteome</keyword>
<organism evidence="1 2">
    <name type="scientific">Pontibacter silvestris</name>
    <dbReference type="NCBI Taxonomy" id="2305183"/>
    <lineage>
        <taxon>Bacteria</taxon>
        <taxon>Pseudomonadati</taxon>
        <taxon>Bacteroidota</taxon>
        <taxon>Cytophagia</taxon>
        <taxon>Cytophagales</taxon>
        <taxon>Hymenobacteraceae</taxon>
        <taxon>Pontibacter</taxon>
    </lineage>
</organism>
<keyword evidence="1" id="KW-0503">Monooxygenase</keyword>
<reference evidence="2" key="1">
    <citation type="journal article" date="2019" name="Int. J. Syst. Evol. Microbiol.">
        <title>The Global Catalogue of Microorganisms (GCM) 10K type strain sequencing project: providing services to taxonomists for standard genome sequencing and annotation.</title>
        <authorList>
            <consortium name="The Broad Institute Genomics Platform"/>
            <consortium name="The Broad Institute Genome Sequencing Center for Infectious Disease"/>
            <person name="Wu L."/>
            <person name="Ma J."/>
        </authorList>
    </citation>
    <scope>NUCLEOTIDE SEQUENCE [LARGE SCALE GENOMIC DNA]</scope>
    <source>
        <strain evidence="2">JCM 16545</strain>
    </source>
</reference>
<evidence type="ECO:0000313" key="2">
    <source>
        <dbReference type="Proteomes" id="UP001597369"/>
    </source>
</evidence>
<comment type="caution">
    <text evidence="1">The sequence shown here is derived from an EMBL/GenBank/DDBJ whole genome shotgun (WGS) entry which is preliminary data.</text>
</comment>
<dbReference type="EMBL" id="JBHUHV010000042">
    <property type="protein sequence ID" value="MFD2068094.1"/>
    <property type="molecule type" value="Genomic_DNA"/>
</dbReference>
<name>A0ABW4WZD5_9BACT</name>
<sequence length="246" mass="27754">MQSSPCLTTLTLFGIGKGNVRWGLAQMGTSAPRLQKVPGLQFFKLMGSGIGKGFSLKPNFRRYGLLCTWQSEAAAIDFLQNSKFIQEYQLHTDEIWTVKMLPLQAHGQWDNQEPFSPTLQHNNIAGPLAVLTRASVNWRAIPSFCRFGSRTSAALNEAEGLLCSIGLGELPLVRQATFSIWQSLEAMKAFAYKQPHHQEVMRRTRVESWYSEELFARFIPISSQGTWDGADPLERLQLNFKRDLST</sequence>
<accession>A0ABW4WZD5</accession>
<keyword evidence="1" id="KW-0560">Oxidoreductase</keyword>
<dbReference type="CDD" id="cd21650">
    <property type="entry name" value="CrtA-like"/>
    <property type="match status" value="1"/>
</dbReference>
<dbReference type="GO" id="GO:0004497">
    <property type="term" value="F:monooxygenase activity"/>
    <property type="evidence" value="ECO:0007669"/>
    <property type="project" value="UniProtKB-KW"/>
</dbReference>